<protein>
    <submittedName>
        <fullName evidence="1">Uncharacterized protein</fullName>
    </submittedName>
</protein>
<dbReference type="EMBL" id="GGEC01065227">
    <property type="protein sequence ID" value="MBX45711.1"/>
    <property type="molecule type" value="Transcribed_RNA"/>
</dbReference>
<name>A0A2P2NTK0_RHIMU</name>
<organism evidence="1">
    <name type="scientific">Rhizophora mucronata</name>
    <name type="common">Asiatic mangrove</name>
    <dbReference type="NCBI Taxonomy" id="61149"/>
    <lineage>
        <taxon>Eukaryota</taxon>
        <taxon>Viridiplantae</taxon>
        <taxon>Streptophyta</taxon>
        <taxon>Embryophyta</taxon>
        <taxon>Tracheophyta</taxon>
        <taxon>Spermatophyta</taxon>
        <taxon>Magnoliopsida</taxon>
        <taxon>eudicotyledons</taxon>
        <taxon>Gunneridae</taxon>
        <taxon>Pentapetalae</taxon>
        <taxon>rosids</taxon>
        <taxon>fabids</taxon>
        <taxon>Malpighiales</taxon>
        <taxon>Rhizophoraceae</taxon>
        <taxon>Rhizophora</taxon>
    </lineage>
</organism>
<evidence type="ECO:0000313" key="1">
    <source>
        <dbReference type="EMBL" id="MBX45711.1"/>
    </source>
</evidence>
<accession>A0A2P2NTK0</accession>
<proteinExistence type="predicted"/>
<dbReference type="AlphaFoldDB" id="A0A2P2NTK0"/>
<sequence length="53" mass="6152">MKKEALNTLPRTLLSTSTSSFIKPQQCTLENYYFPKYFHLILVKPNTIQYIGA</sequence>
<reference evidence="1" key="1">
    <citation type="submission" date="2018-02" db="EMBL/GenBank/DDBJ databases">
        <title>Rhizophora mucronata_Transcriptome.</title>
        <authorList>
            <person name="Meera S.P."/>
            <person name="Sreeshan A."/>
            <person name="Augustine A."/>
        </authorList>
    </citation>
    <scope>NUCLEOTIDE SEQUENCE</scope>
    <source>
        <tissue evidence="1">Leaf</tissue>
    </source>
</reference>